<dbReference type="PANTHER" id="PTHR45677:SF12">
    <property type="entry name" value="BLACK, ISOFORM A"/>
    <property type="match status" value="1"/>
</dbReference>
<dbReference type="AlphaFoldDB" id="A0A8D8AB56"/>
<comment type="similarity">
    <text evidence="2 8">Belongs to the group II decarboxylase family.</text>
</comment>
<dbReference type="GO" id="GO:0005737">
    <property type="term" value="C:cytoplasm"/>
    <property type="evidence" value="ECO:0007669"/>
    <property type="project" value="TreeGrafter"/>
</dbReference>
<proteinExistence type="inferred from homology"/>
<reference evidence="10" key="1">
    <citation type="submission" date="2021-05" db="EMBL/GenBank/DDBJ databases">
        <authorList>
            <person name="Alioto T."/>
            <person name="Alioto T."/>
            <person name="Gomez Garrido J."/>
        </authorList>
    </citation>
    <scope>NUCLEOTIDE SEQUENCE</scope>
</reference>
<dbReference type="InterPro" id="IPR002129">
    <property type="entry name" value="PyrdxlP-dep_de-COase"/>
</dbReference>
<dbReference type="InterPro" id="IPR015421">
    <property type="entry name" value="PyrdxlP-dep_Trfase_major"/>
</dbReference>
<evidence type="ECO:0000313" key="10">
    <source>
        <dbReference type="EMBL" id="CAG6451938.1"/>
    </source>
</evidence>
<evidence type="ECO:0000256" key="9">
    <source>
        <dbReference type="SAM" id="MobiDB-lite"/>
    </source>
</evidence>
<name>A0A8D8AB56_CULPI</name>
<protein>
    <submittedName>
        <fullName evidence="10">Acidic amino acid decarboxylase GADL1</fullName>
    </submittedName>
</protein>
<dbReference type="EMBL" id="HBUE01019555">
    <property type="protein sequence ID" value="CAG6451938.1"/>
    <property type="molecule type" value="Transcribed_RNA"/>
</dbReference>
<evidence type="ECO:0000256" key="3">
    <source>
        <dbReference type="ARBA" id="ARBA00011738"/>
    </source>
</evidence>
<dbReference type="Pfam" id="PF00282">
    <property type="entry name" value="Pyridoxal_deC"/>
    <property type="match status" value="1"/>
</dbReference>
<dbReference type="InterPro" id="IPR015424">
    <property type="entry name" value="PyrdxlP-dep_Trfase"/>
</dbReference>
<dbReference type="Gene3D" id="3.90.1150.170">
    <property type="match status" value="1"/>
</dbReference>
<feature type="region of interest" description="Disordered" evidence="9">
    <location>
        <begin position="48"/>
        <end position="72"/>
    </location>
</feature>
<evidence type="ECO:0000256" key="8">
    <source>
        <dbReference type="RuleBase" id="RU000382"/>
    </source>
</evidence>
<evidence type="ECO:0000256" key="4">
    <source>
        <dbReference type="ARBA" id="ARBA00022793"/>
    </source>
</evidence>
<dbReference type="CDD" id="cd06450">
    <property type="entry name" value="DOPA_deC_like"/>
    <property type="match status" value="1"/>
</dbReference>
<keyword evidence="5 7" id="KW-0663">Pyridoxal phosphate</keyword>
<evidence type="ECO:0000256" key="2">
    <source>
        <dbReference type="ARBA" id="ARBA00009533"/>
    </source>
</evidence>
<dbReference type="Gene3D" id="3.40.640.10">
    <property type="entry name" value="Type I PLP-dependent aspartate aminotransferase-like (Major domain)"/>
    <property type="match status" value="1"/>
</dbReference>
<comment type="subunit">
    <text evidence="3">Homodimer.</text>
</comment>
<sequence length="563" mass="63090">MPTNGMLDVALQVIEDANLSSGSDSAGVSEDEDVQLFCTTGNVVSSKPLKKPSLKPVTTVKDEDQNKMKPNTKRYASLPNREQHQRFLTDFLSEVLNNAIFNATDRSNKVLNWVDPEELKRSIDLSLKAEPDSHEKLLELARATIDHSVKTGHPYFMNQLFSSVDVYGFAGQCLTDALNPSVYTFEVSPVFVLMEEVVLKEMRTIVGFPGGSGDGIFCPGGSMANGYAISCARFKHMPDVKTKGLHSLPRLVIFTSEDAHYSIKKLASFMGIGSDNVYPIRTDAVGKIQPDHLEAEILRAKSEGALPFMVSATAGTTVIGAFDPLEQIADLCQKYDLWMHVDAAWGGGALMSKKYRTLLKGVERADSVTWNPHKLLAAPQQCSTFLTRHEGILSGCHSTNATYLFQKDKFYDTQYDTGDKHIQCGRRADVLKFWFMWRAKGTSGFEQHIDKVFENAEYFTNSIKARPGFEMVIENPECTNVCFWYVPPGLRQVPRDSAEFGERLHKVAPKVKERMMREGSMMITYQPIHDKPNFFRLVLQNSGLDKSDMNYIIDEIERLASDL</sequence>
<feature type="modified residue" description="N6-(pyridoxal phosphate)lysine" evidence="7">
    <location>
        <position position="374"/>
    </location>
</feature>
<keyword evidence="6 8" id="KW-0456">Lyase</keyword>
<comment type="cofactor">
    <cofactor evidence="1 7 8">
        <name>pyridoxal 5'-phosphate</name>
        <dbReference type="ChEBI" id="CHEBI:597326"/>
    </cofactor>
</comment>
<evidence type="ECO:0000256" key="1">
    <source>
        <dbReference type="ARBA" id="ARBA00001933"/>
    </source>
</evidence>
<dbReference type="SUPFAM" id="SSF53383">
    <property type="entry name" value="PLP-dependent transferases"/>
    <property type="match status" value="1"/>
</dbReference>
<evidence type="ECO:0000256" key="6">
    <source>
        <dbReference type="ARBA" id="ARBA00023239"/>
    </source>
</evidence>
<keyword evidence="4" id="KW-0210">Decarboxylase</keyword>
<accession>A0A8D8AB56</accession>
<dbReference type="GO" id="GO:0016831">
    <property type="term" value="F:carboxy-lyase activity"/>
    <property type="evidence" value="ECO:0007669"/>
    <property type="project" value="UniProtKB-KW"/>
</dbReference>
<evidence type="ECO:0000256" key="7">
    <source>
        <dbReference type="PIRSR" id="PIRSR602129-50"/>
    </source>
</evidence>
<dbReference type="GO" id="GO:0019752">
    <property type="term" value="P:carboxylic acid metabolic process"/>
    <property type="evidence" value="ECO:0007669"/>
    <property type="project" value="InterPro"/>
</dbReference>
<dbReference type="PANTHER" id="PTHR45677">
    <property type="entry name" value="GLUTAMATE DECARBOXYLASE-RELATED"/>
    <property type="match status" value="1"/>
</dbReference>
<evidence type="ECO:0000256" key="5">
    <source>
        <dbReference type="ARBA" id="ARBA00022898"/>
    </source>
</evidence>
<dbReference type="FunFam" id="3.40.640.10:FF:000016">
    <property type="entry name" value="Glutamate decarboxylase like 1"/>
    <property type="match status" value="1"/>
</dbReference>
<dbReference type="GO" id="GO:0030170">
    <property type="term" value="F:pyridoxal phosphate binding"/>
    <property type="evidence" value="ECO:0007669"/>
    <property type="project" value="InterPro"/>
</dbReference>
<organism evidence="10">
    <name type="scientific">Culex pipiens</name>
    <name type="common">House mosquito</name>
    <dbReference type="NCBI Taxonomy" id="7175"/>
    <lineage>
        <taxon>Eukaryota</taxon>
        <taxon>Metazoa</taxon>
        <taxon>Ecdysozoa</taxon>
        <taxon>Arthropoda</taxon>
        <taxon>Hexapoda</taxon>
        <taxon>Insecta</taxon>
        <taxon>Pterygota</taxon>
        <taxon>Neoptera</taxon>
        <taxon>Endopterygota</taxon>
        <taxon>Diptera</taxon>
        <taxon>Nematocera</taxon>
        <taxon>Culicoidea</taxon>
        <taxon>Culicidae</taxon>
        <taxon>Culicinae</taxon>
        <taxon>Culicini</taxon>
        <taxon>Culex</taxon>
        <taxon>Culex</taxon>
    </lineage>
</organism>